<keyword evidence="2" id="KW-1003">Cell membrane</keyword>
<feature type="transmembrane region" description="Helical" evidence="6">
    <location>
        <begin position="128"/>
        <end position="149"/>
    </location>
</feature>
<feature type="transmembrane region" description="Helical" evidence="6">
    <location>
        <begin position="48"/>
        <end position="74"/>
    </location>
</feature>
<evidence type="ECO:0000313" key="8">
    <source>
        <dbReference type="Proteomes" id="UP000704068"/>
    </source>
</evidence>
<feature type="transmembrane region" description="Helical" evidence="6">
    <location>
        <begin position="443"/>
        <end position="464"/>
    </location>
</feature>
<feature type="transmembrane region" description="Helical" evidence="6">
    <location>
        <begin position="470"/>
        <end position="491"/>
    </location>
</feature>
<feature type="transmembrane region" description="Helical" evidence="6">
    <location>
        <begin position="16"/>
        <end position="36"/>
    </location>
</feature>
<feature type="transmembrane region" description="Helical" evidence="6">
    <location>
        <begin position="161"/>
        <end position="183"/>
    </location>
</feature>
<feature type="transmembrane region" description="Helical" evidence="6">
    <location>
        <begin position="319"/>
        <end position="340"/>
    </location>
</feature>
<dbReference type="Pfam" id="PF01554">
    <property type="entry name" value="MatE"/>
    <property type="match status" value="1"/>
</dbReference>
<dbReference type="RefSeq" id="WP_303763964.1">
    <property type="nucleotide sequence ID" value="NZ_JABZGR010000014.1"/>
</dbReference>
<keyword evidence="3 6" id="KW-0812">Transmembrane</keyword>
<organism evidence="7 8">
    <name type="scientific">Alloprevotella tannerae</name>
    <dbReference type="NCBI Taxonomy" id="76122"/>
    <lineage>
        <taxon>Bacteria</taxon>
        <taxon>Pseudomonadati</taxon>
        <taxon>Bacteroidota</taxon>
        <taxon>Bacteroidia</taxon>
        <taxon>Bacteroidales</taxon>
        <taxon>Prevotellaceae</taxon>
        <taxon>Alloprevotella</taxon>
    </lineage>
</organism>
<feature type="transmembrane region" description="Helical" evidence="6">
    <location>
        <begin position="352"/>
        <end position="372"/>
    </location>
</feature>
<reference evidence="7" key="1">
    <citation type="submission" date="2020-04" db="EMBL/GenBank/DDBJ databases">
        <title>Deep metagenomics examines the oral microbiome during advanced dental caries in children, revealing novel taxa and co-occurrences with host molecules.</title>
        <authorList>
            <person name="Baker J.L."/>
            <person name="Morton J.T."/>
            <person name="Dinis M."/>
            <person name="Alvarez R."/>
            <person name="Tran N.C."/>
            <person name="Knight R."/>
            <person name="Edlund A."/>
        </authorList>
    </citation>
    <scope>NUCLEOTIDE SEQUENCE</scope>
    <source>
        <strain evidence="7">JCVI_34_bin.1</strain>
    </source>
</reference>
<sequence>MAEIISSNKTIAKNTLFLYARMLFNLVVSLYTSRVILQVLGVEDLGVYQVVAGVVVLFGFLNSSLAGATSRFLAYELGNGDPERLRKTFSATLNVHILLAVLVFVVAQTVGIWLVCNYLVIPQPRMDAAIWVYEFSIFSLMLEIIQVPYNSTIIAHEKMNVFAYVGILDTVLKLVACFVVYFVFFDKLITYGFLIFFFALLIQSIYYFYCKHHFEECKFSFQREWSLMKPILVFSSWDVFASLSFTLKNQGINIFLNVFFGVIVNAACGFANTVYGAISGFAKNFSMSVRPAITKSFSSKDFNRFEELIISSGKFSFSLMLLLSTPFFFCADYILRLWLVTPPPYTAEFCKLQLLACVISVLFSPVIFGIMATGKNKRYSLFEGCLMLLVLLVAYILFKFGASPVAPFVFMVIVELAKSNYYVRLLRNDLKTFNWRRFYKEAVIPCFLMFALVMGGCFCCMELMPANNLLRFISISTLSTALVLITSLFIVCTKKERKKIMETIKAKVV</sequence>
<evidence type="ECO:0000256" key="6">
    <source>
        <dbReference type="SAM" id="Phobius"/>
    </source>
</evidence>
<keyword evidence="5 6" id="KW-0472">Membrane</keyword>
<dbReference type="PANTHER" id="PTHR30250:SF26">
    <property type="entry name" value="PSMA PROTEIN"/>
    <property type="match status" value="1"/>
</dbReference>
<keyword evidence="4 6" id="KW-1133">Transmembrane helix</keyword>
<protein>
    <recommendedName>
        <fullName evidence="9">Polysaccharide biosynthesis protein</fullName>
    </recommendedName>
</protein>
<evidence type="ECO:0000256" key="5">
    <source>
        <dbReference type="ARBA" id="ARBA00023136"/>
    </source>
</evidence>
<dbReference type="GO" id="GO:0015297">
    <property type="term" value="F:antiporter activity"/>
    <property type="evidence" value="ECO:0007669"/>
    <property type="project" value="InterPro"/>
</dbReference>
<proteinExistence type="predicted"/>
<evidence type="ECO:0008006" key="9">
    <source>
        <dbReference type="Google" id="ProtNLM"/>
    </source>
</evidence>
<dbReference type="Proteomes" id="UP000704068">
    <property type="component" value="Unassembled WGS sequence"/>
</dbReference>
<feature type="transmembrane region" description="Helical" evidence="6">
    <location>
        <begin position="95"/>
        <end position="116"/>
    </location>
</feature>
<dbReference type="PANTHER" id="PTHR30250">
    <property type="entry name" value="PST FAMILY PREDICTED COLANIC ACID TRANSPORTER"/>
    <property type="match status" value="1"/>
</dbReference>
<dbReference type="InterPro" id="IPR050833">
    <property type="entry name" value="Poly_Biosynth_Transport"/>
</dbReference>
<comment type="subcellular location">
    <subcellularLocation>
        <location evidence="1">Cell membrane</location>
        <topology evidence="1">Multi-pass membrane protein</topology>
    </subcellularLocation>
</comment>
<evidence type="ECO:0000256" key="2">
    <source>
        <dbReference type="ARBA" id="ARBA00022475"/>
    </source>
</evidence>
<feature type="transmembrane region" description="Helical" evidence="6">
    <location>
        <begin position="254"/>
        <end position="278"/>
    </location>
</feature>
<dbReference type="EMBL" id="JABZGR010000014">
    <property type="protein sequence ID" value="MBF0970496.1"/>
    <property type="molecule type" value="Genomic_DNA"/>
</dbReference>
<name>A0A929X051_9BACT</name>
<dbReference type="AlphaFoldDB" id="A0A929X051"/>
<evidence type="ECO:0000313" key="7">
    <source>
        <dbReference type="EMBL" id="MBF0970496.1"/>
    </source>
</evidence>
<evidence type="ECO:0000256" key="4">
    <source>
        <dbReference type="ARBA" id="ARBA00022989"/>
    </source>
</evidence>
<dbReference type="GO" id="GO:0005886">
    <property type="term" value="C:plasma membrane"/>
    <property type="evidence" value="ECO:0007669"/>
    <property type="project" value="UniProtKB-SubCell"/>
</dbReference>
<gene>
    <name evidence="7" type="ORF">HXK21_05590</name>
</gene>
<dbReference type="GO" id="GO:0042910">
    <property type="term" value="F:xenobiotic transmembrane transporter activity"/>
    <property type="evidence" value="ECO:0007669"/>
    <property type="project" value="InterPro"/>
</dbReference>
<evidence type="ECO:0000256" key="1">
    <source>
        <dbReference type="ARBA" id="ARBA00004651"/>
    </source>
</evidence>
<evidence type="ECO:0000256" key="3">
    <source>
        <dbReference type="ARBA" id="ARBA00022692"/>
    </source>
</evidence>
<feature type="transmembrane region" description="Helical" evidence="6">
    <location>
        <begin position="189"/>
        <end position="209"/>
    </location>
</feature>
<dbReference type="InterPro" id="IPR002528">
    <property type="entry name" value="MATE_fam"/>
</dbReference>
<accession>A0A929X051</accession>
<comment type="caution">
    <text evidence="7">The sequence shown here is derived from an EMBL/GenBank/DDBJ whole genome shotgun (WGS) entry which is preliminary data.</text>
</comment>